<dbReference type="Gene3D" id="3.40.50.10420">
    <property type="entry name" value="NagB/RpiA/CoA transferase-like"/>
    <property type="match status" value="1"/>
</dbReference>
<dbReference type="PIRSF" id="PIRSF006806">
    <property type="entry name" value="FTHF_cligase"/>
    <property type="match status" value="1"/>
</dbReference>
<proteinExistence type="inferred from homology"/>
<accession>A0ABM6U4K3</accession>
<dbReference type="NCBIfam" id="TIGR02727">
    <property type="entry name" value="MTHFS_bact"/>
    <property type="match status" value="1"/>
</dbReference>
<evidence type="ECO:0000256" key="4">
    <source>
        <dbReference type="RuleBase" id="RU361279"/>
    </source>
</evidence>
<dbReference type="InterPro" id="IPR002698">
    <property type="entry name" value="FTHF_cligase"/>
</dbReference>
<dbReference type="PANTHER" id="PTHR23407">
    <property type="entry name" value="ATPASE INHIBITOR/5-FORMYLTETRAHYDROFOLATE CYCLO-LIGASE"/>
    <property type="match status" value="1"/>
</dbReference>
<comment type="cofactor">
    <cofactor evidence="4">
        <name>Mg(2+)</name>
        <dbReference type="ChEBI" id="CHEBI:18420"/>
    </cofactor>
</comment>
<keyword evidence="3 4" id="KW-0067">ATP-binding</keyword>
<dbReference type="Proteomes" id="UP000241238">
    <property type="component" value="Chromosome"/>
</dbReference>
<dbReference type="GeneID" id="77468012"/>
<dbReference type="SUPFAM" id="SSF100950">
    <property type="entry name" value="NagB/RpiA/CoA transferase-like"/>
    <property type="match status" value="1"/>
</dbReference>
<dbReference type="EMBL" id="CP028103">
    <property type="protein sequence ID" value="AVQ31234.1"/>
    <property type="molecule type" value="Genomic_DNA"/>
</dbReference>
<dbReference type="RefSeq" id="WP_005947079.1">
    <property type="nucleotide sequence ID" value="NZ_CP028103.1"/>
</dbReference>
<keyword evidence="6" id="KW-1185">Reference proteome</keyword>
<gene>
    <name evidence="5" type="ORF">C4N18_08410</name>
</gene>
<dbReference type="InterPro" id="IPR037171">
    <property type="entry name" value="NagB/RpiA_transferase-like"/>
</dbReference>
<evidence type="ECO:0000256" key="2">
    <source>
        <dbReference type="ARBA" id="ARBA00022741"/>
    </source>
</evidence>
<keyword evidence="2 4" id="KW-0547">Nucleotide-binding</keyword>
<evidence type="ECO:0000313" key="6">
    <source>
        <dbReference type="Proteomes" id="UP000241238"/>
    </source>
</evidence>
<comment type="similarity">
    <text evidence="1 4">Belongs to the 5-formyltetrahydrofolate cyclo-ligase family.</text>
</comment>
<sequence>MEKRIIRNQIREKRELLSSFEVKETSEKIMKNLLESRYFQEAQIIMSYMSFKNEIDTHKINEAILKAGKKLLLPRTIGKNEMEAVEYGKGFQKGAMGIEEPIGDRYNGRIDLIVVPGIVFDEAGNRIGFGRGYYDRFLENYLDSVKVSIAYDFQLVEKIEAEKHDKKVDIIFLKNNMIEVKKY</sequence>
<dbReference type="InterPro" id="IPR024185">
    <property type="entry name" value="FTHF_cligase-like_sf"/>
</dbReference>
<comment type="catalytic activity">
    <reaction evidence="4">
        <text>(6S)-5-formyl-5,6,7,8-tetrahydrofolate + ATP = (6R)-5,10-methenyltetrahydrofolate + ADP + phosphate</text>
        <dbReference type="Rhea" id="RHEA:10488"/>
        <dbReference type="ChEBI" id="CHEBI:30616"/>
        <dbReference type="ChEBI" id="CHEBI:43474"/>
        <dbReference type="ChEBI" id="CHEBI:57455"/>
        <dbReference type="ChEBI" id="CHEBI:57457"/>
        <dbReference type="ChEBI" id="CHEBI:456216"/>
        <dbReference type="EC" id="6.3.3.2"/>
    </reaction>
</comment>
<keyword evidence="4" id="KW-0479">Metal-binding</keyword>
<evidence type="ECO:0000256" key="3">
    <source>
        <dbReference type="ARBA" id="ARBA00022840"/>
    </source>
</evidence>
<protein>
    <recommendedName>
        <fullName evidence="4">5-formyltetrahydrofolate cyclo-ligase</fullName>
        <ecNumber evidence="4">6.3.3.2</ecNumber>
    </recommendedName>
</protein>
<organism evidence="5 6">
    <name type="scientific">Fusobacterium varium ATCC 27725</name>
    <dbReference type="NCBI Taxonomy" id="469618"/>
    <lineage>
        <taxon>Bacteria</taxon>
        <taxon>Fusobacteriati</taxon>
        <taxon>Fusobacteriota</taxon>
        <taxon>Fusobacteriia</taxon>
        <taxon>Fusobacteriales</taxon>
        <taxon>Fusobacteriaceae</taxon>
        <taxon>Fusobacterium</taxon>
    </lineage>
</organism>
<evidence type="ECO:0000313" key="5">
    <source>
        <dbReference type="EMBL" id="AVQ31234.1"/>
    </source>
</evidence>
<dbReference type="Pfam" id="PF01812">
    <property type="entry name" value="5-FTHF_cyc-lig"/>
    <property type="match status" value="1"/>
</dbReference>
<dbReference type="EC" id="6.3.3.2" evidence="4"/>
<keyword evidence="4" id="KW-0460">Magnesium</keyword>
<evidence type="ECO:0000256" key="1">
    <source>
        <dbReference type="ARBA" id="ARBA00010638"/>
    </source>
</evidence>
<reference evidence="6" key="1">
    <citation type="journal article" date="2018" name="MSphere">
        <title>Fusobacterium Genomics Using MinION and Illumina Sequencing Enables Genome Completion and Correction.</title>
        <authorList>
            <person name="Todd S.M."/>
            <person name="Settlage R.E."/>
            <person name="Lahmers K.K."/>
            <person name="Slade D.J."/>
        </authorList>
    </citation>
    <scope>NUCLEOTIDE SEQUENCE [LARGE SCALE GENOMIC DNA]</scope>
    <source>
        <strain evidence="6">ATCC 27725</strain>
    </source>
</reference>
<name>A0ABM6U4K3_FUSVA</name>
<dbReference type="PANTHER" id="PTHR23407:SF1">
    <property type="entry name" value="5-FORMYLTETRAHYDROFOLATE CYCLO-LIGASE"/>
    <property type="match status" value="1"/>
</dbReference>